<accession>A0A1Y2M8H9</accession>
<feature type="compositionally biased region" description="Basic and acidic residues" evidence="1">
    <location>
        <begin position="157"/>
        <end position="167"/>
    </location>
</feature>
<feature type="compositionally biased region" description="Basic and acidic residues" evidence="1">
    <location>
        <begin position="175"/>
        <end position="184"/>
    </location>
</feature>
<feature type="region of interest" description="Disordered" evidence="1">
    <location>
        <begin position="33"/>
        <end position="59"/>
    </location>
</feature>
<feature type="region of interest" description="Disordered" evidence="1">
    <location>
        <begin position="157"/>
        <end position="203"/>
    </location>
</feature>
<gene>
    <name evidence="2" type="ORF">B5807_03991</name>
</gene>
<evidence type="ECO:0000313" key="2">
    <source>
        <dbReference type="EMBL" id="OSS51777.1"/>
    </source>
</evidence>
<dbReference type="Proteomes" id="UP000193240">
    <property type="component" value="Unassembled WGS sequence"/>
</dbReference>
<sequence length="203" mass="22532">MANNNLMPAQVLGMEMADDPSADMLRESIPTGDYHTANVEDTSYLPSSPEHKNSHSTGNLAASIRTSEQGMTNNNMEPTPAYERVMVGSSPIEDNKVDLEAISSRTIRPITQDRDFNGLSKQEIIVILAAYRSREEGLASLSKKELLSLLKFYKQQDERTSSVKREPTVNGDSGLHVKREHDRSGVAMSARKRGKREVIVLDD</sequence>
<organism evidence="2 3">
    <name type="scientific">Epicoccum nigrum</name>
    <name type="common">Soil fungus</name>
    <name type="synonym">Epicoccum purpurascens</name>
    <dbReference type="NCBI Taxonomy" id="105696"/>
    <lineage>
        <taxon>Eukaryota</taxon>
        <taxon>Fungi</taxon>
        <taxon>Dikarya</taxon>
        <taxon>Ascomycota</taxon>
        <taxon>Pezizomycotina</taxon>
        <taxon>Dothideomycetes</taxon>
        <taxon>Pleosporomycetidae</taxon>
        <taxon>Pleosporales</taxon>
        <taxon>Pleosporineae</taxon>
        <taxon>Didymellaceae</taxon>
        <taxon>Epicoccum</taxon>
    </lineage>
</organism>
<proteinExistence type="predicted"/>
<evidence type="ECO:0000313" key="3">
    <source>
        <dbReference type="Proteomes" id="UP000193240"/>
    </source>
</evidence>
<reference evidence="2 3" key="1">
    <citation type="journal article" date="2017" name="Genome Announc.">
        <title>Genome sequence of the saprophytic ascomycete Epicoccum nigrum ICMP 19927 strain isolated from New Zealand.</title>
        <authorList>
            <person name="Fokin M."/>
            <person name="Fleetwood D."/>
            <person name="Weir B.S."/>
            <person name="Villas-Boas S.G."/>
        </authorList>
    </citation>
    <scope>NUCLEOTIDE SEQUENCE [LARGE SCALE GENOMIC DNA]</scope>
    <source>
        <strain evidence="2 3">ICMP 19927</strain>
    </source>
</reference>
<protein>
    <submittedName>
        <fullName evidence="2">Uncharacterized protein</fullName>
    </submittedName>
</protein>
<dbReference type="AlphaFoldDB" id="A0A1Y2M8H9"/>
<keyword evidence="3" id="KW-1185">Reference proteome</keyword>
<dbReference type="InParanoid" id="A0A1Y2M8H9"/>
<evidence type="ECO:0000256" key="1">
    <source>
        <dbReference type="SAM" id="MobiDB-lite"/>
    </source>
</evidence>
<name>A0A1Y2M8H9_EPING</name>
<dbReference type="EMBL" id="KZ107840">
    <property type="protein sequence ID" value="OSS51777.1"/>
    <property type="molecule type" value="Genomic_DNA"/>
</dbReference>